<protein>
    <submittedName>
        <fullName evidence="6">Helix-turn-helix domain-containing protein</fullName>
    </submittedName>
</protein>
<reference evidence="6 7" key="1">
    <citation type="submission" date="2024-01" db="EMBL/GenBank/DDBJ databases">
        <title>Description of Olsenella sp. nov., isolated from pig feces.</title>
        <authorList>
            <person name="Chang Y.-H."/>
        </authorList>
    </citation>
    <scope>NUCLEOTIDE SEQUENCE [LARGE SCALE GENOMIC DNA]</scope>
    <source>
        <strain evidence="6 7">YH-ols2223</strain>
    </source>
</reference>
<dbReference type="Proteomes" id="UP001332931">
    <property type="component" value="Unassembled WGS sequence"/>
</dbReference>
<name>A0ABU7R8W3_9ACTN</name>
<gene>
    <name evidence="6" type="ORF">VXJ25_03450</name>
</gene>
<evidence type="ECO:0000256" key="2">
    <source>
        <dbReference type="ARBA" id="ARBA00023125"/>
    </source>
</evidence>
<evidence type="ECO:0000256" key="4">
    <source>
        <dbReference type="PROSITE-ProRule" id="PRU00335"/>
    </source>
</evidence>
<dbReference type="RefSeq" id="WP_330957824.1">
    <property type="nucleotide sequence ID" value="NZ_JAZGJQ010000003.1"/>
</dbReference>
<dbReference type="InterPro" id="IPR009057">
    <property type="entry name" value="Homeodomain-like_sf"/>
</dbReference>
<keyword evidence="3" id="KW-0804">Transcription</keyword>
<dbReference type="PRINTS" id="PR00455">
    <property type="entry name" value="HTHTETR"/>
</dbReference>
<feature type="DNA-binding region" description="H-T-H motif" evidence="4">
    <location>
        <begin position="28"/>
        <end position="47"/>
    </location>
</feature>
<feature type="domain" description="HTH tetR-type" evidence="5">
    <location>
        <begin position="5"/>
        <end position="65"/>
    </location>
</feature>
<evidence type="ECO:0000256" key="3">
    <source>
        <dbReference type="ARBA" id="ARBA00023163"/>
    </source>
</evidence>
<dbReference type="EMBL" id="JAZGJQ010000003">
    <property type="protein sequence ID" value="MEE6147056.1"/>
    <property type="molecule type" value="Genomic_DNA"/>
</dbReference>
<dbReference type="PROSITE" id="PS50977">
    <property type="entry name" value="HTH_TETR_2"/>
    <property type="match status" value="1"/>
</dbReference>
<accession>A0ABU7R8W3</accession>
<keyword evidence="1" id="KW-0805">Transcription regulation</keyword>
<dbReference type="InterPro" id="IPR050109">
    <property type="entry name" value="HTH-type_TetR-like_transc_reg"/>
</dbReference>
<evidence type="ECO:0000256" key="1">
    <source>
        <dbReference type="ARBA" id="ARBA00023015"/>
    </source>
</evidence>
<proteinExistence type="predicted"/>
<evidence type="ECO:0000259" key="5">
    <source>
        <dbReference type="PROSITE" id="PS50977"/>
    </source>
</evidence>
<dbReference type="Pfam" id="PF00440">
    <property type="entry name" value="TetR_N"/>
    <property type="match status" value="1"/>
</dbReference>
<dbReference type="SUPFAM" id="SSF46689">
    <property type="entry name" value="Homeodomain-like"/>
    <property type="match status" value="1"/>
</dbReference>
<keyword evidence="2 4" id="KW-0238">DNA-binding</keyword>
<sequence length="227" mass="23684">MKPQATSREDILAACRRLVREGGLEGVSVRAVATAAGVAPGTLYHYFPDKRALLTAVTADVWREVFDLDALPAASEATAAAGDTPAAVGEELAAGDALPAAGEAPAVAGEKDVGFPGYVRALFSGARLRLAAYPGFAQEHGLDLVAQAGHAEDGRCRMDAFLARVERALLAALARDGRVSGRAFADGLTPEALARVVMRDLLALLVLGSEDCDDLVALLRSVLYRES</sequence>
<dbReference type="PANTHER" id="PTHR30055">
    <property type="entry name" value="HTH-TYPE TRANSCRIPTIONAL REGULATOR RUTR"/>
    <property type="match status" value="1"/>
</dbReference>
<dbReference type="PROSITE" id="PS01081">
    <property type="entry name" value="HTH_TETR_1"/>
    <property type="match status" value="1"/>
</dbReference>
<dbReference type="Gene3D" id="1.10.357.10">
    <property type="entry name" value="Tetracycline Repressor, domain 2"/>
    <property type="match status" value="1"/>
</dbReference>
<dbReference type="InterPro" id="IPR023772">
    <property type="entry name" value="DNA-bd_HTH_TetR-type_CS"/>
</dbReference>
<keyword evidence="7" id="KW-1185">Reference proteome</keyword>
<comment type="caution">
    <text evidence="6">The sequence shown here is derived from an EMBL/GenBank/DDBJ whole genome shotgun (WGS) entry which is preliminary data.</text>
</comment>
<evidence type="ECO:0000313" key="6">
    <source>
        <dbReference type="EMBL" id="MEE6147056.1"/>
    </source>
</evidence>
<organism evidence="6 7">
    <name type="scientific">Olsenella absiana</name>
    <dbReference type="NCBI Taxonomy" id="3115222"/>
    <lineage>
        <taxon>Bacteria</taxon>
        <taxon>Bacillati</taxon>
        <taxon>Actinomycetota</taxon>
        <taxon>Coriobacteriia</taxon>
        <taxon>Coriobacteriales</taxon>
        <taxon>Atopobiaceae</taxon>
        <taxon>Olsenella</taxon>
    </lineage>
</organism>
<dbReference type="InterPro" id="IPR001647">
    <property type="entry name" value="HTH_TetR"/>
</dbReference>
<evidence type="ECO:0000313" key="7">
    <source>
        <dbReference type="Proteomes" id="UP001332931"/>
    </source>
</evidence>
<dbReference type="PANTHER" id="PTHR30055:SF234">
    <property type="entry name" value="HTH-TYPE TRANSCRIPTIONAL REGULATOR BETI"/>
    <property type="match status" value="1"/>
</dbReference>